<protein>
    <recommendedName>
        <fullName evidence="1">Glycosyltransferase 2-like domain-containing protein</fullName>
    </recommendedName>
</protein>
<reference evidence="2" key="1">
    <citation type="journal article" date="2014" name="Front. Microbiol.">
        <title>High frequency of phylogenetically diverse reductive dehalogenase-homologous genes in deep subseafloor sedimentary metagenomes.</title>
        <authorList>
            <person name="Kawai M."/>
            <person name="Futagami T."/>
            <person name="Toyoda A."/>
            <person name="Takaki Y."/>
            <person name="Nishi S."/>
            <person name="Hori S."/>
            <person name="Arai W."/>
            <person name="Tsubouchi T."/>
            <person name="Morono Y."/>
            <person name="Uchiyama I."/>
            <person name="Ito T."/>
            <person name="Fujiyama A."/>
            <person name="Inagaki F."/>
            <person name="Takami H."/>
        </authorList>
    </citation>
    <scope>NUCLEOTIDE SEQUENCE</scope>
    <source>
        <strain evidence="2">Expedition CK06-06</strain>
    </source>
</reference>
<feature type="non-terminal residue" evidence="2">
    <location>
        <position position="253"/>
    </location>
</feature>
<proteinExistence type="predicted"/>
<gene>
    <name evidence="2" type="ORF">S01H4_42546</name>
</gene>
<evidence type="ECO:0000259" key="1">
    <source>
        <dbReference type="Pfam" id="PF00535"/>
    </source>
</evidence>
<comment type="caution">
    <text evidence="2">The sequence shown here is derived from an EMBL/GenBank/DDBJ whole genome shotgun (WGS) entry which is preliminary data.</text>
</comment>
<dbReference type="GO" id="GO:0016758">
    <property type="term" value="F:hexosyltransferase activity"/>
    <property type="evidence" value="ECO:0007669"/>
    <property type="project" value="UniProtKB-ARBA"/>
</dbReference>
<dbReference type="InterPro" id="IPR029044">
    <property type="entry name" value="Nucleotide-diphossugar_trans"/>
</dbReference>
<dbReference type="AlphaFoldDB" id="X1CFP7"/>
<dbReference type="InterPro" id="IPR001173">
    <property type="entry name" value="Glyco_trans_2-like"/>
</dbReference>
<dbReference type="Pfam" id="PF00535">
    <property type="entry name" value="Glycos_transf_2"/>
    <property type="match status" value="1"/>
</dbReference>
<sequence length="253" mass="29006">MPIMKYHEKESRVKKQPLISVLTAVYNNASIIEDTITAVQSQSYQNIEHVVVDGGSTDGTKDILKRHKSSIDICISEPDEGLYDALNKAIRLANGEYIIFLHSDDIFHNEDSLKNLVTKALETDAEICLSSVVITDKKMTRVIRYYPPYKPTNWLFRIGCMPPHPGCLFKRSLHDEFGYYSTDYKIAGDFDFLVRMFFARPIRWTRAKTVTTRMRRGGKSNDGLASKIGIMNEVHNVLKTHNIYSTRLLQLLR</sequence>
<accession>X1CFP7</accession>
<dbReference type="PANTHER" id="PTHR22916:SF3">
    <property type="entry name" value="UDP-GLCNAC:BETAGAL BETA-1,3-N-ACETYLGLUCOSAMINYLTRANSFERASE-LIKE PROTEIN 1"/>
    <property type="match status" value="1"/>
</dbReference>
<dbReference type="EMBL" id="BART01023377">
    <property type="protein sequence ID" value="GAG91932.1"/>
    <property type="molecule type" value="Genomic_DNA"/>
</dbReference>
<name>X1CFP7_9ZZZZ</name>
<dbReference type="PANTHER" id="PTHR22916">
    <property type="entry name" value="GLYCOSYLTRANSFERASE"/>
    <property type="match status" value="1"/>
</dbReference>
<organism evidence="2">
    <name type="scientific">marine sediment metagenome</name>
    <dbReference type="NCBI Taxonomy" id="412755"/>
    <lineage>
        <taxon>unclassified sequences</taxon>
        <taxon>metagenomes</taxon>
        <taxon>ecological metagenomes</taxon>
    </lineage>
</organism>
<dbReference type="CDD" id="cd06433">
    <property type="entry name" value="GT_2_WfgS_like"/>
    <property type="match status" value="1"/>
</dbReference>
<dbReference type="Gene3D" id="3.90.550.10">
    <property type="entry name" value="Spore Coat Polysaccharide Biosynthesis Protein SpsA, Chain A"/>
    <property type="match status" value="1"/>
</dbReference>
<feature type="domain" description="Glycosyltransferase 2-like" evidence="1">
    <location>
        <begin position="20"/>
        <end position="176"/>
    </location>
</feature>
<dbReference type="SUPFAM" id="SSF53448">
    <property type="entry name" value="Nucleotide-diphospho-sugar transferases"/>
    <property type="match status" value="1"/>
</dbReference>
<evidence type="ECO:0000313" key="2">
    <source>
        <dbReference type="EMBL" id="GAG91932.1"/>
    </source>
</evidence>